<organism evidence="1 3">
    <name type="scientific">Trichococcus ilyis</name>
    <dbReference type="NCBI Taxonomy" id="640938"/>
    <lineage>
        <taxon>Bacteria</taxon>
        <taxon>Bacillati</taxon>
        <taxon>Bacillota</taxon>
        <taxon>Bacilli</taxon>
        <taxon>Lactobacillales</taxon>
        <taxon>Carnobacteriaceae</taxon>
        <taxon>Trichococcus</taxon>
    </lineage>
</organism>
<dbReference type="RefSeq" id="WP_068624027.1">
    <property type="nucleotide sequence ID" value="NZ_FJNB01000020.1"/>
</dbReference>
<dbReference type="Proteomes" id="UP000199280">
    <property type="component" value="Unassembled WGS sequence"/>
</dbReference>
<dbReference type="Gene3D" id="3.40.50.1000">
    <property type="entry name" value="HAD superfamily/HAD-like"/>
    <property type="match status" value="1"/>
</dbReference>
<dbReference type="AlphaFoldDB" id="A0A143Z446"/>
<keyword evidence="4" id="KW-1185">Reference proteome</keyword>
<dbReference type="OrthoDB" id="9792518at2"/>
<accession>A0A143Z446</accession>
<reference evidence="2 4" key="2">
    <citation type="submission" date="2016-10" db="EMBL/GenBank/DDBJ databases">
        <authorList>
            <person name="Varghese N."/>
            <person name="Submissions S."/>
        </authorList>
    </citation>
    <scope>NUCLEOTIDE SEQUENCE [LARGE SCALE GENOMIC DNA]</scope>
    <source>
        <strain evidence="2 4">DSM 22150</strain>
    </source>
</reference>
<dbReference type="PANTHER" id="PTHR43434:SF1">
    <property type="entry name" value="PHOSPHOGLYCOLATE PHOSPHATASE"/>
    <property type="match status" value="1"/>
</dbReference>
<dbReference type="SUPFAM" id="SSF56784">
    <property type="entry name" value="HAD-like"/>
    <property type="match status" value="1"/>
</dbReference>
<dbReference type="InterPro" id="IPR023214">
    <property type="entry name" value="HAD_sf"/>
</dbReference>
<name>A0A143Z446_9LACT</name>
<dbReference type="GO" id="GO:0006281">
    <property type="term" value="P:DNA repair"/>
    <property type="evidence" value="ECO:0007669"/>
    <property type="project" value="TreeGrafter"/>
</dbReference>
<gene>
    <name evidence="2" type="ORF">SAMN05216375_13125</name>
    <name evidence="1" type="ORF">TR210_2347</name>
</gene>
<dbReference type="Pfam" id="PF00702">
    <property type="entry name" value="Hydrolase"/>
    <property type="match status" value="1"/>
</dbReference>
<proteinExistence type="predicted"/>
<dbReference type="PANTHER" id="PTHR43434">
    <property type="entry name" value="PHOSPHOGLYCOLATE PHOSPHATASE"/>
    <property type="match status" value="1"/>
</dbReference>
<evidence type="ECO:0000313" key="2">
    <source>
        <dbReference type="EMBL" id="SEJ85161.1"/>
    </source>
</evidence>
<dbReference type="SFLD" id="SFLDS00003">
    <property type="entry name" value="Haloacid_Dehalogenase"/>
    <property type="match status" value="1"/>
</dbReference>
<dbReference type="EMBL" id="FNYT01000031">
    <property type="protein sequence ID" value="SEJ85161.1"/>
    <property type="molecule type" value="Genomic_DNA"/>
</dbReference>
<sequence>METRKFEGIRTVILDYDGTIHDSTKNYIFAFKQAYEYLVAGGHAASRVWQDEEITKWLGYSSQAMWENFMPDLDEEVRAHASKMIGRILLEKAQTGQAVLYEGALETLQALKEKGYRLVFLSNCSRAYMEAHRESFGLDRCFDGMYCTEDFGFIPKYEIFETIRSVFPGGYMVVGDRFQDIEVAEHHPVRTVGCRYGFGFPGELDSADALIDDIRDLNDLL</sequence>
<dbReference type="Gene3D" id="1.10.150.240">
    <property type="entry name" value="Putative phosphatase, domain 2"/>
    <property type="match status" value="1"/>
</dbReference>
<reference evidence="1 3" key="1">
    <citation type="submission" date="2016-02" db="EMBL/GenBank/DDBJ databases">
        <authorList>
            <person name="Wen L."/>
            <person name="He K."/>
            <person name="Yang H."/>
        </authorList>
    </citation>
    <scope>NUCLEOTIDE SEQUENCE [LARGE SCALE GENOMIC DNA]</scope>
    <source>
        <strain evidence="1">Trichococcus_R210</strain>
    </source>
</reference>
<dbReference type="InterPro" id="IPR036412">
    <property type="entry name" value="HAD-like_sf"/>
</dbReference>
<dbReference type="SFLD" id="SFLDG01129">
    <property type="entry name" value="C1.5:_HAD__Beta-PGM__Phosphata"/>
    <property type="match status" value="1"/>
</dbReference>
<protein>
    <submittedName>
        <fullName evidence="2">Phosphoglycolate phosphatase</fullName>
    </submittedName>
</protein>
<dbReference type="InterPro" id="IPR050155">
    <property type="entry name" value="HAD-like_hydrolase_sf"/>
</dbReference>
<dbReference type="InterPro" id="IPR023198">
    <property type="entry name" value="PGP-like_dom2"/>
</dbReference>
<evidence type="ECO:0000313" key="1">
    <source>
        <dbReference type="EMBL" id="CZR06708.1"/>
    </source>
</evidence>
<evidence type="ECO:0000313" key="3">
    <source>
        <dbReference type="Proteomes" id="UP000076878"/>
    </source>
</evidence>
<dbReference type="GO" id="GO:0008967">
    <property type="term" value="F:phosphoglycolate phosphatase activity"/>
    <property type="evidence" value="ECO:0007669"/>
    <property type="project" value="TreeGrafter"/>
</dbReference>
<dbReference type="Proteomes" id="UP000076878">
    <property type="component" value="Unassembled WGS sequence"/>
</dbReference>
<dbReference type="STRING" id="640938.TR210_2347"/>
<evidence type="ECO:0000313" key="4">
    <source>
        <dbReference type="Proteomes" id="UP000199280"/>
    </source>
</evidence>
<dbReference type="GO" id="GO:0005829">
    <property type="term" value="C:cytosol"/>
    <property type="evidence" value="ECO:0007669"/>
    <property type="project" value="TreeGrafter"/>
</dbReference>
<dbReference type="EMBL" id="FJNB01000020">
    <property type="protein sequence ID" value="CZR06708.1"/>
    <property type="molecule type" value="Genomic_DNA"/>
</dbReference>